<dbReference type="InterPro" id="IPR004013">
    <property type="entry name" value="PHP_dom"/>
</dbReference>
<evidence type="ECO:0000313" key="2">
    <source>
        <dbReference type="EMBL" id="MBI2096846.1"/>
    </source>
</evidence>
<name>A0A931SBG4_9BACT</name>
<protein>
    <submittedName>
        <fullName evidence="2">PHP domain-containing protein</fullName>
    </submittedName>
</protein>
<organism evidence="2 3">
    <name type="scientific">Candidatus Sungiibacteriota bacterium</name>
    <dbReference type="NCBI Taxonomy" id="2750080"/>
    <lineage>
        <taxon>Bacteria</taxon>
        <taxon>Candidatus Sungiibacteriota</taxon>
    </lineage>
</organism>
<dbReference type="PANTHER" id="PTHR42924">
    <property type="entry name" value="EXONUCLEASE"/>
    <property type="match status" value="1"/>
</dbReference>
<gene>
    <name evidence="2" type="ORF">HYT40_01680</name>
</gene>
<dbReference type="Proteomes" id="UP000724148">
    <property type="component" value="Unassembled WGS sequence"/>
</dbReference>
<dbReference type="SUPFAM" id="SSF89550">
    <property type="entry name" value="PHP domain-like"/>
    <property type="match status" value="1"/>
</dbReference>
<sequence>MSGSQAYSGRIDYQIQTTASDGRFSPRECVRMAQENGVTSIAITDHDTIGGVKEALEAGKEFGIEVIPGIELSCDHENHGIHILGLGIDYHNEALLEKLHVLQNEREHRAKLIIEKLRQFGFAVDFEEVKRRAEGVVARPHIAEAVLENPLNEGKLSSEGIATRQDFFAKYIADGAKAYVHGVPLFVADGILLIHEARGIAIWSHPTVPMRDYKLVEETLLQFLGWQMDGLEVIGNFSEDDTEFLQTLAAKYQLLRSAGSDFHDTYTDPQKPEEGAARIGGHKTFGYSIEGVRESLLAAIEKRHAVVK</sequence>
<feature type="domain" description="Polymerase/histidinol phosphatase N-terminal" evidence="1">
    <location>
        <begin position="11"/>
        <end position="76"/>
    </location>
</feature>
<evidence type="ECO:0000313" key="3">
    <source>
        <dbReference type="Proteomes" id="UP000724148"/>
    </source>
</evidence>
<dbReference type="PANTHER" id="PTHR42924:SF3">
    <property type="entry name" value="POLYMERASE_HISTIDINOL PHOSPHATASE N-TERMINAL DOMAIN-CONTAINING PROTEIN"/>
    <property type="match status" value="1"/>
</dbReference>
<dbReference type="Gene3D" id="1.10.150.650">
    <property type="match status" value="1"/>
</dbReference>
<comment type="caution">
    <text evidence="2">The sequence shown here is derived from an EMBL/GenBank/DDBJ whole genome shotgun (WGS) entry which is preliminary data.</text>
</comment>
<dbReference type="GO" id="GO:0004534">
    <property type="term" value="F:5'-3' RNA exonuclease activity"/>
    <property type="evidence" value="ECO:0007669"/>
    <property type="project" value="TreeGrafter"/>
</dbReference>
<reference evidence="2" key="1">
    <citation type="submission" date="2020-07" db="EMBL/GenBank/DDBJ databases">
        <title>Huge and variable diversity of episymbiotic CPR bacteria and DPANN archaea in groundwater ecosystems.</title>
        <authorList>
            <person name="He C.Y."/>
            <person name="Keren R."/>
            <person name="Whittaker M."/>
            <person name="Farag I.F."/>
            <person name="Doudna J."/>
            <person name="Cate J.H.D."/>
            <person name="Banfield J.F."/>
        </authorList>
    </citation>
    <scope>NUCLEOTIDE SEQUENCE</scope>
    <source>
        <strain evidence="2">NC_groundwater_193_Ag_S-0.1um_51_7</strain>
    </source>
</reference>
<accession>A0A931SBG4</accession>
<dbReference type="InterPro" id="IPR016195">
    <property type="entry name" value="Pol/histidinol_Pase-like"/>
</dbReference>
<dbReference type="Gene3D" id="3.20.20.140">
    <property type="entry name" value="Metal-dependent hydrolases"/>
    <property type="match status" value="1"/>
</dbReference>
<dbReference type="AlphaFoldDB" id="A0A931SBG4"/>
<dbReference type="InterPro" id="IPR052018">
    <property type="entry name" value="PHP_domain"/>
</dbReference>
<evidence type="ECO:0000259" key="1">
    <source>
        <dbReference type="SMART" id="SM00481"/>
    </source>
</evidence>
<dbReference type="SMART" id="SM00481">
    <property type="entry name" value="POLIIIAc"/>
    <property type="match status" value="1"/>
</dbReference>
<dbReference type="InterPro" id="IPR003141">
    <property type="entry name" value="Pol/His_phosphatase_N"/>
</dbReference>
<dbReference type="Pfam" id="PF02811">
    <property type="entry name" value="PHP"/>
    <property type="match status" value="1"/>
</dbReference>
<dbReference type="GO" id="GO:0035312">
    <property type="term" value="F:5'-3' DNA exonuclease activity"/>
    <property type="evidence" value="ECO:0007669"/>
    <property type="project" value="TreeGrafter"/>
</dbReference>
<dbReference type="CDD" id="cd07438">
    <property type="entry name" value="PHP_HisPPase_AMP"/>
    <property type="match status" value="1"/>
</dbReference>
<proteinExistence type="predicted"/>
<dbReference type="EMBL" id="JACOZA010000040">
    <property type="protein sequence ID" value="MBI2096846.1"/>
    <property type="molecule type" value="Genomic_DNA"/>
</dbReference>